<protein>
    <recommendedName>
        <fullName evidence="3">Carrier domain-containing protein</fullName>
    </recommendedName>
</protein>
<gene>
    <name evidence="4" type="ORF">BHQ10_009506</name>
</gene>
<dbReference type="InterPro" id="IPR036291">
    <property type="entry name" value="NAD(P)-bd_dom_sf"/>
</dbReference>
<dbReference type="PROSITE" id="PS00012">
    <property type="entry name" value="PHOSPHOPANTETHEINE"/>
    <property type="match status" value="1"/>
</dbReference>
<dbReference type="InterPro" id="IPR013120">
    <property type="entry name" value="FAR_NAD-bd"/>
</dbReference>
<dbReference type="InterPro" id="IPR036736">
    <property type="entry name" value="ACP-like_sf"/>
</dbReference>
<evidence type="ECO:0000259" key="3">
    <source>
        <dbReference type="PROSITE" id="PS50075"/>
    </source>
</evidence>
<dbReference type="RefSeq" id="XP_040738008.1">
    <property type="nucleotide sequence ID" value="XM_040882429.1"/>
</dbReference>
<evidence type="ECO:0000256" key="1">
    <source>
        <dbReference type="ARBA" id="ARBA00022450"/>
    </source>
</evidence>
<reference evidence="4 5" key="1">
    <citation type="journal article" date="2017" name="Biotechnol. Biofuels">
        <title>Differential beta-glucosidase expression as a function of carbon source availability in Talaromyces amestolkiae: a genomic and proteomic approach.</title>
        <authorList>
            <person name="de Eugenio L.I."/>
            <person name="Mendez-Liter J.A."/>
            <person name="Nieto-Dominguez M."/>
            <person name="Alonso L."/>
            <person name="Gil-Munoz J."/>
            <person name="Barriuso J."/>
            <person name="Prieto A."/>
            <person name="Martinez M.J."/>
        </authorList>
    </citation>
    <scope>NUCLEOTIDE SEQUENCE [LARGE SCALE GENOMIC DNA]</scope>
    <source>
        <strain evidence="4 5">CIB</strain>
    </source>
</reference>
<organism evidence="4 5">
    <name type="scientific">Talaromyces amestolkiae</name>
    <dbReference type="NCBI Taxonomy" id="1196081"/>
    <lineage>
        <taxon>Eukaryota</taxon>
        <taxon>Fungi</taxon>
        <taxon>Dikarya</taxon>
        <taxon>Ascomycota</taxon>
        <taxon>Pezizomycotina</taxon>
        <taxon>Eurotiomycetes</taxon>
        <taxon>Eurotiomycetidae</taxon>
        <taxon>Eurotiales</taxon>
        <taxon>Trichocomaceae</taxon>
        <taxon>Talaromyces</taxon>
        <taxon>Talaromyces sect. Talaromyces</taxon>
    </lineage>
</organism>
<dbReference type="SUPFAM" id="SSF56801">
    <property type="entry name" value="Acetyl-CoA synthetase-like"/>
    <property type="match status" value="1"/>
</dbReference>
<dbReference type="OrthoDB" id="429813at2759"/>
<evidence type="ECO:0000256" key="2">
    <source>
        <dbReference type="ARBA" id="ARBA00022553"/>
    </source>
</evidence>
<keyword evidence="2" id="KW-0597">Phosphoprotein</keyword>
<dbReference type="PANTHER" id="PTHR43439:SF2">
    <property type="entry name" value="ENZYME, PUTATIVE (JCVI)-RELATED"/>
    <property type="match status" value="1"/>
</dbReference>
<evidence type="ECO:0000313" key="4">
    <source>
        <dbReference type="EMBL" id="RAO73494.1"/>
    </source>
</evidence>
<sequence>MHLNPEEFNPRVQLIPHAFDHYARVKPDAIYAEYTVSPLSYEHGYRPITFSDFSNAVNGLAWWLTETLGPGDGETLPYIGLNDVRYPALIIAAVKAGYCIFVTSPRNSVAAQDHLFKQLNCTKLLTPAPRPPPVAALVENLKMDFFEIPSVADLLSKKYPEFEYSRTYPDHVQDKVVVIHTSGSTGMPKPLFYTHDSFHKTLEMGNLSAPEGYESQNDYMHGKRMFLTLPAFHAAGVAFMISTSLAMEITLIIPTTGGLPTATALAQAAKLTRIECAFVVPSIVQELAQDSELLADCSEHLNLLAYCGGDLPQSIGDIVASKIRLVNQYGASEVALLHSIHSKTNRDPRKDWRYVHFHPQTGTEFRPVTDGESELVVVRSPEKQKYQVPFTMYPDRQEYHTNDLWIRHPDPHKTDLWRWSSRMDDIIVLLNGEKTNPISMEQHIVASNAEISGALVAGAQRFQACLIIELSADYLTSLGTSYQGNPGERMAMIERFWPSIAEANASCPAHARIAKTHILFTSPDRPMLRTGKGTVQRAGTLRLYAQELDELYDLAEKLVSTEDSETRGPGSTDDTQELSQYIVQTLSNITKWNPNEINETDNFFSLGLDSLQAITASRRFRYGLDFPRFTPNLIYLNPSVEKLAQAIRQARNDIKISEEIQVETQLKERNDILLEYAQKINTVPKHTVILTGSTGNLGTYILNVLLHHPSVAHIHCLNRRVPTTDSTSYGNHFDPERVSFWKTDISHNDLGLCPEVLEKLKEETTLIIHNAWAVNFNLSLSSFKPHLSGVVNLINFCLSAAKSPHFFFLSSVTSVLGHQIDSYSIPEAVIETNSPAPNGYGSSKYIAEQLLLHAARSSSSTSMSLARVGQVAGAVQSPGLWNKSEWLPSLILSSLHVGAIPDNIGITLGHIDWMPVDSLAEVLVELALRNDPAIPDRPVNVFHPMNQHPLTWGDIRDLFSKALSRRSGKKIKTIPLADWIQLVRSDIESASRDVDLKALLAVNPAAKLLDFFDDALNSQSAGYSLDATITAERSEKLRNVSAIKPEWIEKWVTEWLQ</sequence>
<dbReference type="InterPro" id="IPR000873">
    <property type="entry name" value="AMP-dep_synth/lig_dom"/>
</dbReference>
<dbReference type="Pfam" id="PF07993">
    <property type="entry name" value="NAD_binding_4"/>
    <property type="match status" value="1"/>
</dbReference>
<feature type="domain" description="Carrier" evidence="3">
    <location>
        <begin position="573"/>
        <end position="651"/>
    </location>
</feature>
<dbReference type="Gene3D" id="1.10.1200.10">
    <property type="entry name" value="ACP-like"/>
    <property type="match status" value="1"/>
</dbReference>
<dbReference type="EMBL" id="MIKG01000025">
    <property type="protein sequence ID" value="RAO73494.1"/>
    <property type="molecule type" value="Genomic_DNA"/>
</dbReference>
<dbReference type="Gene3D" id="3.40.50.12780">
    <property type="entry name" value="N-terminal domain of ligase-like"/>
    <property type="match status" value="1"/>
</dbReference>
<keyword evidence="5" id="KW-1185">Reference proteome</keyword>
<dbReference type="InterPro" id="IPR006162">
    <property type="entry name" value="Ppantetheine_attach_site"/>
</dbReference>
<comment type="caution">
    <text evidence="4">The sequence shown here is derived from an EMBL/GenBank/DDBJ whole genome shotgun (WGS) entry which is preliminary data.</text>
</comment>
<dbReference type="PROSITE" id="PS00455">
    <property type="entry name" value="AMP_BINDING"/>
    <property type="match status" value="1"/>
</dbReference>
<accession>A0A364LCF1</accession>
<dbReference type="Pfam" id="PF23562">
    <property type="entry name" value="AMP-binding_C_3"/>
    <property type="match status" value="1"/>
</dbReference>
<dbReference type="SUPFAM" id="SSF47336">
    <property type="entry name" value="ACP-like"/>
    <property type="match status" value="1"/>
</dbReference>
<proteinExistence type="predicted"/>
<dbReference type="PANTHER" id="PTHR43439">
    <property type="entry name" value="PHENYLACETATE-COENZYME A LIGASE"/>
    <property type="match status" value="1"/>
</dbReference>
<dbReference type="SUPFAM" id="SSF51735">
    <property type="entry name" value="NAD(P)-binding Rossmann-fold domains"/>
    <property type="match status" value="1"/>
</dbReference>
<dbReference type="InterPro" id="IPR042099">
    <property type="entry name" value="ANL_N_sf"/>
</dbReference>
<dbReference type="Proteomes" id="UP000249363">
    <property type="component" value="Unassembled WGS sequence"/>
</dbReference>
<dbReference type="GeneID" id="63798720"/>
<dbReference type="Gene3D" id="3.40.50.720">
    <property type="entry name" value="NAD(P)-binding Rossmann-like Domain"/>
    <property type="match status" value="1"/>
</dbReference>
<keyword evidence="1" id="KW-0596">Phosphopantetheine</keyword>
<dbReference type="AlphaFoldDB" id="A0A364LCF1"/>
<name>A0A364LCF1_TALAM</name>
<dbReference type="InterPro" id="IPR020845">
    <property type="entry name" value="AMP-binding_CS"/>
</dbReference>
<evidence type="ECO:0000313" key="5">
    <source>
        <dbReference type="Proteomes" id="UP000249363"/>
    </source>
</evidence>
<dbReference type="Pfam" id="PF00501">
    <property type="entry name" value="AMP-binding"/>
    <property type="match status" value="1"/>
</dbReference>
<dbReference type="STRING" id="1196081.A0A364LCF1"/>
<dbReference type="InterPro" id="IPR009081">
    <property type="entry name" value="PP-bd_ACP"/>
</dbReference>
<dbReference type="PROSITE" id="PS50075">
    <property type="entry name" value="CARRIER"/>
    <property type="match status" value="1"/>
</dbReference>
<dbReference type="Pfam" id="PF00550">
    <property type="entry name" value="PP-binding"/>
    <property type="match status" value="1"/>
</dbReference>
<dbReference type="InterPro" id="IPR051414">
    <property type="entry name" value="Adenylate-forming_Reductase"/>
</dbReference>